<dbReference type="RefSeq" id="WP_182545142.1">
    <property type="nucleotide sequence ID" value="NZ_JACGWZ010000004.1"/>
</dbReference>
<evidence type="ECO:0000313" key="2">
    <source>
        <dbReference type="EMBL" id="MBA8825897.1"/>
    </source>
</evidence>
<dbReference type="Pfam" id="PF04149">
    <property type="entry name" value="DUF397"/>
    <property type="match status" value="1"/>
</dbReference>
<name>A0A839E2B6_9PSEU</name>
<comment type="caution">
    <text evidence="2">The sequence shown here is derived from an EMBL/GenBank/DDBJ whole genome shotgun (WGS) entry which is preliminary data.</text>
</comment>
<gene>
    <name evidence="2" type="ORF">FHX42_003263</name>
</gene>
<feature type="domain" description="DUF397" evidence="1">
    <location>
        <begin position="10"/>
        <end position="66"/>
    </location>
</feature>
<dbReference type="EMBL" id="JACGWZ010000004">
    <property type="protein sequence ID" value="MBA8825897.1"/>
    <property type="molecule type" value="Genomic_DNA"/>
</dbReference>
<dbReference type="Proteomes" id="UP000569329">
    <property type="component" value="Unassembled WGS sequence"/>
</dbReference>
<protein>
    <recommendedName>
        <fullName evidence="1">DUF397 domain-containing protein</fullName>
    </recommendedName>
</protein>
<evidence type="ECO:0000313" key="3">
    <source>
        <dbReference type="Proteomes" id="UP000569329"/>
    </source>
</evidence>
<accession>A0A839E2B6</accession>
<keyword evidence="3" id="KW-1185">Reference proteome</keyword>
<proteinExistence type="predicted"/>
<organism evidence="2 3">
    <name type="scientific">Halosaccharopolyspora lacisalsi</name>
    <dbReference type="NCBI Taxonomy" id="1000566"/>
    <lineage>
        <taxon>Bacteria</taxon>
        <taxon>Bacillati</taxon>
        <taxon>Actinomycetota</taxon>
        <taxon>Actinomycetes</taxon>
        <taxon>Pseudonocardiales</taxon>
        <taxon>Pseudonocardiaceae</taxon>
        <taxon>Halosaccharopolyspora</taxon>
    </lineage>
</organism>
<evidence type="ECO:0000259" key="1">
    <source>
        <dbReference type="Pfam" id="PF04149"/>
    </source>
</evidence>
<sequence length="72" mass="7455">MTAVGTLDNLVWRKSSFSTGGSNGGGTCVEVALGDGIVAARDSKVPDDGAITVSHARWASFLDALRTGRFDL</sequence>
<reference evidence="2 3" key="1">
    <citation type="submission" date="2020-07" db="EMBL/GenBank/DDBJ databases">
        <title>Sequencing the genomes of 1000 actinobacteria strains.</title>
        <authorList>
            <person name="Klenk H.-P."/>
        </authorList>
    </citation>
    <scope>NUCLEOTIDE SEQUENCE [LARGE SCALE GENOMIC DNA]</scope>
    <source>
        <strain evidence="2 3">DSM 45975</strain>
    </source>
</reference>
<dbReference type="AlphaFoldDB" id="A0A839E2B6"/>
<dbReference type="InterPro" id="IPR007278">
    <property type="entry name" value="DUF397"/>
</dbReference>